<evidence type="ECO:0000313" key="5">
    <source>
        <dbReference type="RefSeq" id="XP_005350278.1"/>
    </source>
</evidence>
<name>A0ABM0KPH8_MICOH</name>
<dbReference type="InterPro" id="IPR036404">
    <property type="entry name" value="Jacalin-like_lectin_dom_sf"/>
</dbReference>
<dbReference type="Proteomes" id="UP000694915">
    <property type="component" value="Chromosome 7"/>
</dbReference>
<accession>A0ABM0KPH8</accession>
<evidence type="ECO:0000313" key="4">
    <source>
        <dbReference type="Proteomes" id="UP000694915"/>
    </source>
</evidence>
<keyword evidence="1" id="KW-0430">Lectin</keyword>
<proteinExistence type="predicted"/>
<dbReference type="RefSeq" id="XP_005350278.1">
    <property type="nucleotide sequence ID" value="XM_005350221.1"/>
</dbReference>
<dbReference type="PANTHER" id="PTHR33589:SF1">
    <property type="entry name" value="ZYMOGEN GRANULE PROTEIN 16 HOMOLOG B"/>
    <property type="match status" value="1"/>
</dbReference>
<keyword evidence="3" id="KW-0732">Signal</keyword>
<evidence type="ECO:0000256" key="3">
    <source>
        <dbReference type="SAM" id="SignalP"/>
    </source>
</evidence>
<dbReference type="InterPro" id="IPR052321">
    <property type="entry name" value="PolyBind_ProtTraffic"/>
</dbReference>
<sequence>MLLLLTLALLAGPTCRAQNILDNKIGTYFYICSEDQGELKGIRVFSPFYGFVGIQLLFGEQWSPIYGAQSSNQQKYLLSKGERVIAAGTNDGICVRYLHLVTSNGCEATLGTERDYFPLRVTRGSGKHALTIEGKYTCITALNFKWGHSPEDSISGKPEDQMVNLCGAKEDGGGSDEDESNDRENAQNSNNKGSDDSGEGSKGACKDGSVGKGS</sequence>
<feature type="chain" id="PRO_5047436596" evidence="3">
    <location>
        <begin position="18"/>
        <end position="214"/>
    </location>
</feature>
<dbReference type="PANTHER" id="PTHR33589">
    <property type="entry name" value="OS11G0524900 PROTEIN"/>
    <property type="match status" value="1"/>
</dbReference>
<feature type="region of interest" description="Disordered" evidence="2">
    <location>
        <begin position="152"/>
        <end position="214"/>
    </location>
</feature>
<dbReference type="Gene3D" id="2.100.10.30">
    <property type="entry name" value="Jacalin-like lectin domain"/>
    <property type="match status" value="1"/>
</dbReference>
<organism evidence="4 5">
    <name type="scientific">Microtus ochrogaster</name>
    <name type="common">Prairie vole</name>
    <dbReference type="NCBI Taxonomy" id="79684"/>
    <lineage>
        <taxon>Eukaryota</taxon>
        <taxon>Metazoa</taxon>
        <taxon>Chordata</taxon>
        <taxon>Craniata</taxon>
        <taxon>Vertebrata</taxon>
        <taxon>Euteleostomi</taxon>
        <taxon>Mammalia</taxon>
        <taxon>Eutheria</taxon>
        <taxon>Euarchontoglires</taxon>
        <taxon>Glires</taxon>
        <taxon>Rodentia</taxon>
        <taxon>Myomorpha</taxon>
        <taxon>Muroidea</taxon>
        <taxon>Cricetidae</taxon>
        <taxon>Arvicolinae</taxon>
        <taxon>Microtus</taxon>
    </lineage>
</organism>
<evidence type="ECO:0000256" key="2">
    <source>
        <dbReference type="SAM" id="MobiDB-lite"/>
    </source>
</evidence>
<dbReference type="GeneID" id="101978984"/>
<evidence type="ECO:0000256" key="1">
    <source>
        <dbReference type="ARBA" id="ARBA00022734"/>
    </source>
</evidence>
<reference evidence="5" key="1">
    <citation type="submission" date="2025-08" db="UniProtKB">
        <authorList>
            <consortium name="RefSeq"/>
        </authorList>
    </citation>
    <scope>IDENTIFICATION</scope>
</reference>
<feature type="signal peptide" evidence="3">
    <location>
        <begin position="1"/>
        <end position="17"/>
    </location>
</feature>
<dbReference type="SUPFAM" id="SSF51101">
    <property type="entry name" value="Mannose-binding lectins"/>
    <property type="match status" value="1"/>
</dbReference>
<keyword evidence="4" id="KW-1185">Reference proteome</keyword>
<protein>
    <submittedName>
        <fullName evidence="5">Prostatic spermine-binding protein-like</fullName>
    </submittedName>
</protein>
<gene>
    <name evidence="5" type="primary">LOC101978984</name>
</gene>